<evidence type="ECO:0000313" key="1">
    <source>
        <dbReference type="EMBL" id="KAH7151775.1"/>
    </source>
</evidence>
<sequence length="203" mass="22164">MAPLSPRPPVSHALVPLVLYHLPPFSHHVPEPPEYNPSSSPLLAEPDSPSSAVFFFPFACTPLTLPFSACVSSQVDECFCVFLLCFEPLPALGRFHISFGFPSHPLAEVPSPTLPTPFVQRLSYSSAAFFSPPSLRVFSNTFHPSIPFFQPISCPRVLRQNTPPPLRPLPCSESPQNAAAVVLHGYGGGTAWSQYHKPVILYS</sequence>
<organism evidence="1 2">
    <name type="scientific">Dactylonectria estremocensis</name>
    <dbReference type="NCBI Taxonomy" id="1079267"/>
    <lineage>
        <taxon>Eukaryota</taxon>
        <taxon>Fungi</taxon>
        <taxon>Dikarya</taxon>
        <taxon>Ascomycota</taxon>
        <taxon>Pezizomycotina</taxon>
        <taxon>Sordariomycetes</taxon>
        <taxon>Hypocreomycetidae</taxon>
        <taxon>Hypocreales</taxon>
        <taxon>Nectriaceae</taxon>
        <taxon>Dactylonectria</taxon>
    </lineage>
</organism>
<protein>
    <submittedName>
        <fullName evidence="1">Uncharacterized protein</fullName>
    </submittedName>
</protein>
<name>A0A9P9F1K1_9HYPO</name>
<dbReference type="Proteomes" id="UP000717696">
    <property type="component" value="Unassembled WGS sequence"/>
</dbReference>
<comment type="caution">
    <text evidence="1">The sequence shown here is derived from an EMBL/GenBank/DDBJ whole genome shotgun (WGS) entry which is preliminary data.</text>
</comment>
<dbReference type="EMBL" id="JAGMUU010000005">
    <property type="protein sequence ID" value="KAH7151775.1"/>
    <property type="molecule type" value="Genomic_DNA"/>
</dbReference>
<proteinExistence type="predicted"/>
<accession>A0A9P9F1K1</accession>
<evidence type="ECO:0000313" key="2">
    <source>
        <dbReference type="Proteomes" id="UP000717696"/>
    </source>
</evidence>
<keyword evidence="2" id="KW-1185">Reference proteome</keyword>
<reference evidence="1" key="1">
    <citation type="journal article" date="2021" name="Nat. Commun.">
        <title>Genetic determinants of endophytism in the Arabidopsis root mycobiome.</title>
        <authorList>
            <person name="Mesny F."/>
            <person name="Miyauchi S."/>
            <person name="Thiergart T."/>
            <person name="Pickel B."/>
            <person name="Atanasova L."/>
            <person name="Karlsson M."/>
            <person name="Huettel B."/>
            <person name="Barry K.W."/>
            <person name="Haridas S."/>
            <person name="Chen C."/>
            <person name="Bauer D."/>
            <person name="Andreopoulos W."/>
            <person name="Pangilinan J."/>
            <person name="LaButti K."/>
            <person name="Riley R."/>
            <person name="Lipzen A."/>
            <person name="Clum A."/>
            <person name="Drula E."/>
            <person name="Henrissat B."/>
            <person name="Kohler A."/>
            <person name="Grigoriev I.V."/>
            <person name="Martin F.M."/>
            <person name="Hacquard S."/>
        </authorList>
    </citation>
    <scope>NUCLEOTIDE SEQUENCE</scope>
    <source>
        <strain evidence="1">MPI-CAGE-AT-0021</strain>
    </source>
</reference>
<gene>
    <name evidence="1" type="ORF">B0J13DRAFT_247799</name>
</gene>
<dbReference type="AlphaFoldDB" id="A0A9P9F1K1"/>